<reference evidence="2" key="1">
    <citation type="journal article" date="2019" name="Int. J. Syst. Evol. Microbiol.">
        <title>The Global Catalogue of Microorganisms (GCM) 10K type strain sequencing project: providing services to taxonomists for standard genome sequencing and annotation.</title>
        <authorList>
            <consortium name="The Broad Institute Genomics Platform"/>
            <consortium name="The Broad Institute Genome Sequencing Center for Infectious Disease"/>
            <person name="Wu L."/>
            <person name="Ma J."/>
        </authorList>
    </citation>
    <scope>NUCLEOTIDE SEQUENCE [LARGE SCALE GENOMIC DNA]</scope>
    <source>
        <strain evidence="2">S1</strain>
    </source>
</reference>
<dbReference type="Proteomes" id="UP001597282">
    <property type="component" value="Unassembled WGS sequence"/>
</dbReference>
<evidence type="ECO:0000313" key="1">
    <source>
        <dbReference type="EMBL" id="MFD1428498.1"/>
    </source>
</evidence>
<organism evidence="1 2">
    <name type="scientific">Kroppenstedtia sanguinis</name>
    <dbReference type="NCBI Taxonomy" id="1380684"/>
    <lineage>
        <taxon>Bacteria</taxon>
        <taxon>Bacillati</taxon>
        <taxon>Bacillota</taxon>
        <taxon>Bacilli</taxon>
        <taxon>Bacillales</taxon>
        <taxon>Thermoactinomycetaceae</taxon>
        <taxon>Kroppenstedtia</taxon>
    </lineage>
</organism>
<feature type="non-terminal residue" evidence="1">
    <location>
        <position position="62"/>
    </location>
</feature>
<evidence type="ECO:0000313" key="2">
    <source>
        <dbReference type="Proteomes" id="UP001597282"/>
    </source>
</evidence>
<proteinExistence type="predicted"/>
<keyword evidence="2" id="KW-1185">Reference proteome</keyword>
<sequence length="62" mass="7114">MINQEMGGRNETDLSLFPLPHRKILLEWDGYDLLQRTHSETRERKATLARLVPYGCKGSSPS</sequence>
<protein>
    <submittedName>
        <fullName evidence="1">Uncharacterized protein</fullName>
    </submittedName>
</protein>
<name>A0ABW4CEX3_9BACL</name>
<gene>
    <name evidence="1" type="ORF">ACFQ4Y_16485</name>
</gene>
<comment type="caution">
    <text evidence="1">The sequence shown here is derived from an EMBL/GenBank/DDBJ whole genome shotgun (WGS) entry which is preliminary data.</text>
</comment>
<dbReference type="EMBL" id="JBHTNU010000026">
    <property type="protein sequence ID" value="MFD1428498.1"/>
    <property type="molecule type" value="Genomic_DNA"/>
</dbReference>
<accession>A0ABW4CEX3</accession>